<proteinExistence type="inferred from homology"/>
<evidence type="ECO:0000256" key="2">
    <source>
        <dbReference type="ARBA" id="ARBA00022649"/>
    </source>
</evidence>
<dbReference type="InterPro" id="IPR028344">
    <property type="entry name" value="ParE1/4"/>
</dbReference>
<dbReference type="InterPro" id="IPR051803">
    <property type="entry name" value="TA_system_RelE-like_toxin"/>
</dbReference>
<comment type="caution">
    <text evidence="4">The sequence shown here is derived from an EMBL/GenBank/DDBJ whole genome shotgun (WGS) entry which is preliminary data.</text>
</comment>
<evidence type="ECO:0000313" key="5">
    <source>
        <dbReference type="Proteomes" id="UP000294563"/>
    </source>
</evidence>
<sequence length="99" mass="11310">MTYGVVLRPSAEADLGDIWDYTVGAWSEKQAEVYLTGLGQIFDRLAQFPEMARLRMEFTPPVRILPYQSHLIVYLAEGDLIDVIRVLHSRANWTTLLAE</sequence>
<gene>
    <name evidence="4" type="ORF">BDE40_3529</name>
</gene>
<comment type="similarity">
    <text evidence="1 3">Belongs to the RelE toxin family.</text>
</comment>
<dbReference type="Proteomes" id="UP000294563">
    <property type="component" value="Unassembled WGS sequence"/>
</dbReference>
<name>A0A4R7LB41_9RHOB</name>
<dbReference type="Pfam" id="PF05016">
    <property type="entry name" value="ParE_toxin"/>
    <property type="match status" value="1"/>
</dbReference>
<dbReference type="RefSeq" id="WP_134016754.1">
    <property type="nucleotide sequence ID" value="NZ_SOBH01000005.1"/>
</dbReference>
<dbReference type="PANTHER" id="PTHR33755">
    <property type="entry name" value="TOXIN PARE1-RELATED"/>
    <property type="match status" value="1"/>
</dbReference>
<evidence type="ECO:0000256" key="1">
    <source>
        <dbReference type="ARBA" id="ARBA00006226"/>
    </source>
</evidence>
<dbReference type="AlphaFoldDB" id="A0A4R7LB41"/>
<accession>A0A4R7LB41</accession>
<protein>
    <recommendedName>
        <fullName evidence="3">Toxin</fullName>
    </recommendedName>
</protein>
<evidence type="ECO:0000313" key="4">
    <source>
        <dbReference type="EMBL" id="TDT72677.1"/>
    </source>
</evidence>
<evidence type="ECO:0000256" key="3">
    <source>
        <dbReference type="PIRNR" id="PIRNR029218"/>
    </source>
</evidence>
<dbReference type="PIRSF" id="PIRSF029218">
    <property type="entry name" value="ParE"/>
    <property type="match status" value="1"/>
</dbReference>
<organism evidence="4 5">
    <name type="scientific">Litoreibacter halocynthiae</name>
    <dbReference type="NCBI Taxonomy" id="1242689"/>
    <lineage>
        <taxon>Bacteria</taxon>
        <taxon>Pseudomonadati</taxon>
        <taxon>Pseudomonadota</taxon>
        <taxon>Alphaproteobacteria</taxon>
        <taxon>Rhodobacterales</taxon>
        <taxon>Roseobacteraceae</taxon>
        <taxon>Litoreibacter</taxon>
    </lineage>
</organism>
<dbReference type="InterPro" id="IPR035093">
    <property type="entry name" value="RelE/ParE_toxin_dom_sf"/>
</dbReference>
<keyword evidence="2" id="KW-1277">Toxin-antitoxin system</keyword>
<reference evidence="4 5" key="1">
    <citation type="submission" date="2019-03" db="EMBL/GenBank/DDBJ databases">
        <title>Genomic Encyclopedia of Archaeal and Bacterial Type Strains, Phase II (KMG-II): from individual species to whole genera.</title>
        <authorList>
            <person name="Goeker M."/>
        </authorList>
    </citation>
    <scope>NUCLEOTIDE SEQUENCE [LARGE SCALE GENOMIC DNA]</scope>
    <source>
        <strain evidence="4 5">DSM 29467</strain>
    </source>
</reference>
<dbReference type="EMBL" id="SOBH01000005">
    <property type="protein sequence ID" value="TDT72677.1"/>
    <property type="molecule type" value="Genomic_DNA"/>
</dbReference>
<dbReference type="OrthoDB" id="7173315at2"/>
<dbReference type="InterPro" id="IPR007712">
    <property type="entry name" value="RelE/ParE_toxin"/>
</dbReference>
<keyword evidence="5" id="KW-1185">Reference proteome</keyword>
<dbReference type="Gene3D" id="3.30.2310.20">
    <property type="entry name" value="RelE-like"/>
    <property type="match status" value="1"/>
</dbReference>